<dbReference type="InterPro" id="IPR000415">
    <property type="entry name" value="Nitroreductase-like"/>
</dbReference>
<name>A0AAJ5RKT6_9BACI</name>
<sequence>MIDQHYLERFGEDRYKQTLSAAKIDGDLLFKNHIDVIDMKFLKELGKSDGWSSIIYDLYYYLEMIQRIDFFSKYYFHSFSPKARNIDSLKLVFVHKTHMFVYNALTDKIYVYKQEYFKGLNAEKDYLVIVNDNRQLQKIYGDFSTMLGLLNTGHYLYNLDFVLNGHQIRHRRLTTISLEKPREFVTIPLVLEIAMDQEYHLSTEDIKEQPETEFFRKRVSEQNIRGDAVVRKILSADTHRQLLKECQVAVQDYPEIGLWSFIDNITDFRSGFYKIGEKCEFIQPNEKFMYKKMLHEYQDFTNLEGMNYWFFFTFENTGHDYDEMFLKIGHFAQRLSIIAAKYGLAARGIKNYNDTTIKEKFNLEENKQIGYSLNLFKSWNTSHSIFLK</sequence>
<dbReference type="RefSeq" id="WP_274793995.1">
    <property type="nucleotide sequence ID" value="NZ_CP113527.1"/>
</dbReference>
<reference evidence="1" key="1">
    <citation type="submission" date="2022-11" db="EMBL/GenBank/DDBJ databases">
        <title>Lysinibacillus irui.</title>
        <authorList>
            <person name="Akintayo S.O."/>
        </authorList>
    </citation>
    <scope>NUCLEOTIDE SEQUENCE</scope>
    <source>
        <strain evidence="1">IRB4-01</strain>
    </source>
</reference>
<dbReference type="KEGG" id="liu:OU989_15985"/>
<dbReference type="Gene3D" id="3.40.109.10">
    <property type="entry name" value="NADH Oxidase"/>
    <property type="match status" value="1"/>
</dbReference>
<dbReference type="GO" id="GO:0016491">
    <property type="term" value="F:oxidoreductase activity"/>
    <property type="evidence" value="ECO:0007669"/>
    <property type="project" value="InterPro"/>
</dbReference>
<dbReference type="AlphaFoldDB" id="A0AAJ5RKT6"/>
<evidence type="ECO:0000313" key="1">
    <source>
        <dbReference type="EMBL" id="WDV05789.1"/>
    </source>
</evidence>
<gene>
    <name evidence="1" type="ORF">OU989_15985</name>
</gene>
<dbReference type="EMBL" id="CP113527">
    <property type="protein sequence ID" value="WDV05789.1"/>
    <property type="molecule type" value="Genomic_DNA"/>
</dbReference>
<protein>
    <submittedName>
        <fullName evidence="1">Uncharacterized protein</fullName>
    </submittedName>
</protein>
<organism evidence="1 2">
    <name type="scientific">Lysinibacillus irui</name>
    <dbReference type="NCBI Taxonomy" id="2998077"/>
    <lineage>
        <taxon>Bacteria</taxon>
        <taxon>Bacillati</taxon>
        <taxon>Bacillota</taxon>
        <taxon>Bacilli</taxon>
        <taxon>Bacillales</taxon>
        <taxon>Bacillaceae</taxon>
        <taxon>Lysinibacillus</taxon>
    </lineage>
</organism>
<proteinExistence type="predicted"/>
<accession>A0AAJ5RKT6</accession>
<evidence type="ECO:0000313" key="2">
    <source>
        <dbReference type="Proteomes" id="UP001219585"/>
    </source>
</evidence>
<dbReference type="Proteomes" id="UP001219585">
    <property type="component" value="Chromosome"/>
</dbReference>